<organism evidence="2 3">
    <name type="scientific">Shewanella submarina</name>
    <dbReference type="NCBI Taxonomy" id="2016376"/>
    <lineage>
        <taxon>Bacteria</taxon>
        <taxon>Pseudomonadati</taxon>
        <taxon>Pseudomonadota</taxon>
        <taxon>Gammaproteobacteria</taxon>
        <taxon>Alteromonadales</taxon>
        <taxon>Shewanellaceae</taxon>
        <taxon>Shewanella</taxon>
    </lineage>
</organism>
<dbReference type="NCBIfam" id="TIGR02532">
    <property type="entry name" value="IV_pilin_GFxxxE"/>
    <property type="match status" value="1"/>
</dbReference>
<dbReference type="InterPro" id="IPR013362">
    <property type="entry name" value="Pilus_4_PilV"/>
</dbReference>
<reference evidence="3" key="1">
    <citation type="journal article" date="2019" name="Int. J. Syst. Evol. Microbiol.">
        <title>The Global Catalogue of Microorganisms (GCM) 10K type strain sequencing project: providing services to taxonomists for standard genome sequencing and annotation.</title>
        <authorList>
            <consortium name="The Broad Institute Genomics Platform"/>
            <consortium name="The Broad Institute Genome Sequencing Center for Infectious Disease"/>
            <person name="Wu L."/>
            <person name="Ma J."/>
        </authorList>
    </citation>
    <scope>NUCLEOTIDE SEQUENCE [LARGE SCALE GENOMIC DNA]</scope>
    <source>
        <strain evidence="3">KCTC 52277</strain>
    </source>
</reference>
<evidence type="ECO:0000313" key="3">
    <source>
        <dbReference type="Proteomes" id="UP001595621"/>
    </source>
</evidence>
<name>A0ABV7G5N8_9GAMM</name>
<keyword evidence="3" id="KW-1185">Reference proteome</keyword>
<accession>A0ABV7G5N8</accession>
<dbReference type="EMBL" id="JBHRTD010000001">
    <property type="protein sequence ID" value="MFC3136789.1"/>
    <property type="molecule type" value="Genomic_DNA"/>
</dbReference>
<comment type="caution">
    <text evidence="2">The sequence shown here is derived from an EMBL/GenBank/DDBJ whole genome shotgun (WGS) entry which is preliminary data.</text>
</comment>
<dbReference type="RefSeq" id="WP_248936570.1">
    <property type="nucleotide sequence ID" value="NZ_JAKILF010000005.1"/>
</dbReference>
<keyword evidence="1" id="KW-0472">Membrane</keyword>
<dbReference type="Proteomes" id="UP001595621">
    <property type="component" value="Unassembled WGS sequence"/>
</dbReference>
<gene>
    <name evidence="2" type="primary">pilV</name>
    <name evidence="2" type="ORF">ACFOE0_01095</name>
</gene>
<sequence>MNRRKQQGFSLIEVLITSFIVAFGVLGMATLQLKTLQAAHSSYQRTIASVIAMDVVERLWANMAMDAPLTVAQLQQQSLAHWQQTADSRQSLPGLGLTLTNTAGTNTYVITVQWGESRFGDNDVPPQFVYSFDLYPNS</sequence>
<keyword evidence="1" id="KW-1133">Transmembrane helix</keyword>
<protein>
    <submittedName>
        <fullName evidence="2">Type IV pilus modification protein PilV</fullName>
    </submittedName>
</protein>
<keyword evidence="1" id="KW-0812">Transmembrane</keyword>
<dbReference type="Pfam" id="PF07963">
    <property type="entry name" value="N_methyl"/>
    <property type="match status" value="1"/>
</dbReference>
<evidence type="ECO:0000313" key="2">
    <source>
        <dbReference type="EMBL" id="MFC3136789.1"/>
    </source>
</evidence>
<proteinExistence type="predicted"/>
<evidence type="ECO:0000256" key="1">
    <source>
        <dbReference type="SAM" id="Phobius"/>
    </source>
</evidence>
<dbReference type="PROSITE" id="PS00409">
    <property type="entry name" value="PROKAR_NTER_METHYL"/>
    <property type="match status" value="1"/>
</dbReference>
<feature type="transmembrane region" description="Helical" evidence="1">
    <location>
        <begin position="12"/>
        <end position="33"/>
    </location>
</feature>
<dbReference type="NCBIfam" id="TIGR02523">
    <property type="entry name" value="type_IV_pilV"/>
    <property type="match status" value="1"/>
</dbReference>
<dbReference type="InterPro" id="IPR012902">
    <property type="entry name" value="N_methyl_site"/>
</dbReference>